<evidence type="ECO:0000313" key="3">
    <source>
        <dbReference type="EMBL" id="GFQ65079.1"/>
    </source>
</evidence>
<reference evidence="3" key="1">
    <citation type="submission" date="2020-07" db="EMBL/GenBank/DDBJ databases">
        <title>Multicomponent nature underlies the extraordinary mechanical properties of spider dragline silk.</title>
        <authorList>
            <person name="Kono N."/>
            <person name="Nakamura H."/>
            <person name="Mori M."/>
            <person name="Yoshida Y."/>
            <person name="Ohtoshi R."/>
            <person name="Malay A.D."/>
            <person name="Moran D.A.P."/>
            <person name="Tomita M."/>
            <person name="Numata K."/>
            <person name="Arakawa K."/>
        </authorList>
    </citation>
    <scope>NUCLEOTIDE SEQUENCE</scope>
</reference>
<keyword evidence="2" id="KW-0812">Transmembrane</keyword>
<evidence type="ECO:0000313" key="4">
    <source>
        <dbReference type="Proteomes" id="UP000887116"/>
    </source>
</evidence>
<feature type="transmembrane region" description="Helical" evidence="2">
    <location>
        <begin position="12"/>
        <end position="32"/>
    </location>
</feature>
<sequence length="121" mass="13196">MVTACLPLPWMPFLGSFYLSAVLMSLLVDVTLQAHRSPHKLLFRHTNTLPTLQATGSPLPSTLQATGSTLPPTLPVTRSLLLSTLQATGSPLPPTLQATRSPLPPTLQQPDPRFHLLFRPR</sequence>
<evidence type="ECO:0000256" key="2">
    <source>
        <dbReference type="SAM" id="Phobius"/>
    </source>
</evidence>
<name>A0A8X6GE00_TRICU</name>
<keyword evidence="2" id="KW-0472">Membrane</keyword>
<accession>A0A8X6GE00</accession>
<keyword evidence="4" id="KW-1185">Reference proteome</keyword>
<organism evidence="3 4">
    <name type="scientific">Trichonephila clavata</name>
    <name type="common">Joro spider</name>
    <name type="synonym">Nephila clavata</name>
    <dbReference type="NCBI Taxonomy" id="2740835"/>
    <lineage>
        <taxon>Eukaryota</taxon>
        <taxon>Metazoa</taxon>
        <taxon>Ecdysozoa</taxon>
        <taxon>Arthropoda</taxon>
        <taxon>Chelicerata</taxon>
        <taxon>Arachnida</taxon>
        <taxon>Araneae</taxon>
        <taxon>Araneomorphae</taxon>
        <taxon>Entelegynae</taxon>
        <taxon>Araneoidea</taxon>
        <taxon>Nephilidae</taxon>
        <taxon>Trichonephila</taxon>
    </lineage>
</organism>
<feature type="region of interest" description="Disordered" evidence="1">
    <location>
        <begin position="89"/>
        <end position="111"/>
    </location>
</feature>
<keyword evidence="2" id="KW-1133">Transmembrane helix</keyword>
<proteinExistence type="predicted"/>
<gene>
    <name evidence="3" type="ORF">TNCT_513091</name>
</gene>
<dbReference type="Proteomes" id="UP000887116">
    <property type="component" value="Unassembled WGS sequence"/>
</dbReference>
<evidence type="ECO:0000256" key="1">
    <source>
        <dbReference type="SAM" id="MobiDB-lite"/>
    </source>
</evidence>
<dbReference type="AlphaFoldDB" id="A0A8X6GE00"/>
<dbReference type="EMBL" id="BMAO01030005">
    <property type="protein sequence ID" value="GFQ65079.1"/>
    <property type="molecule type" value="Genomic_DNA"/>
</dbReference>
<protein>
    <submittedName>
        <fullName evidence="3">Uncharacterized protein</fullName>
    </submittedName>
</protein>
<comment type="caution">
    <text evidence="3">The sequence shown here is derived from an EMBL/GenBank/DDBJ whole genome shotgun (WGS) entry which is preliminary data.</text>
</comment>